<dbReference type="GO" id="GO:0005634">
    <property type="term" value="C:nucleus"/>
    <property type="evidence" value="ECO:0007669"/>
    <property type="project" value="TreeGrafter"/>
</dbReference>
<keyword evidence="3" id="KW-0539">Nucleus</keyword>
<evidence type="ECO:0000256" key="1">
    <source>
        <dbReference type="ARBA" id="ARBA00023015"/>
    </source>
</evidence>
<dbReference type="Gene3D" id="1.10.150.60">
    <property type="entry name" value="ARID DNA-binding domain"/>
    <property type="match status" value="1"/>
</dbReference>
<feature type="region of interest" description="Disordered" evidence="4">
    <location>
        <begin position="277"/>
        <end position="300"/>
    </location>
</feature>
<dbReference type="PROSITE" id="PS51011">
    <property type="entry name" value="ARID"/>
    <property type="match status" value="1"/>
</dbReference>
<comment type="caution">
    <text evidence="6">The sequence shown here is derived from an EMBL/GenBank/DDBJ whole genome shotgun (WGS) entry which is preliminary data.</text>
</comment>
<evidence type="ECO:0000256" key="3">
    <source>
        <dbReference type="ARBA" id="ARBA00023242"/>
    </source>
</evidence>
<gene>
    <name evidence="6" type="ORF">EST38_g1064</name>
</gene>
<dbReference type="GO" id="GO:0000976">
    <property type="term" value="F:transcription cis-regulatory region binding"/>
    <property type="evidence" value="ECO:0007669"/>
    <property type="project" value="TreeGrafter"/>
</dbReference>
<dbReference type="STRING" id="2316362.A0A4Q2DY35"/>
<dbReference type="InterPro" id="IPR036431">
    <property type="entry name" value="ARID_dom_sf"/>
</dbReference>
<accession>A0A4Q2DY35</accession>
<keyword evidence="7" id="KW-1185">Reference proteome</keyword>
<evidence type="ECO:0000259" key="5">
    <source>
        <dbReference type="PROSITE" id="PS51011"/>
    </source>
</evidence>
<proteinExistence type="predicted"/>
<keyword evidence="1" id="KW-0805">Transcription regulation</keyword>
<feature type="domain" description="ARID" evidence="5">
    <location>
        <begin position="11"/>
        <end position="138"/>
    </location>
</feature>
<evidence type="ECO:0000256" key="2">
    <source>
        <dbReference type="ARBA" id="ARBA00023163"/>
    </source>
</evidence>
<organism evidence="6 7">
    <name type="scientific">Candolleomyces aberdarensis</name>
    <dbReference type="NCBI Taxonomy" id="2316362"/>
    <lineage>
        <taxon>Eukaryota</taxon>
        <taxon>Fungi</taxon>
        <taxon>Dikarya</taxon>
        <taxon>Basidiomycota</taxon>
        <taxon>Agaricomycotina</taxon>
        <taxon>Agaricomycetes</taxon>
        <taxon>Agaricomycetidae</taxon>
        <taxon>Agaricales</taxon>
        <taxon>Agaricineae</taxon>
        <taxon>Psathyrellaceae</taxon>
        <taxon>Candolleomyces</taxon>
    </lineage>
</organism>
<dbReference type="AlphaFoldDB" id="A0A4Q2DY35"/>
<dbReference type="CDD" id="cd16100">
    <property type="entry name" value="ARID"/>
    <property type="match status" value="1"/>
</dbReference>
<evidence type="ECO:0000313" key="6">
    <source>
        <dbReference type="EMBL" id="RXW24801.1"/>
    </source>
</evidence>
<dbReference type="OrthoDB" id="1938591at2759"/>
<dbReference type="SMART" id="SM00501">
    <property type="entry name" value="BRIGHT"/>
    <property type="match status" value="1"/>
</dbReference>
<dbReference type="GO" id="GO:0006357">
    <property type="term" value="P:regulation of transcription by RNA polymerase II"/>
    <property type="evidence" value="ECO:0007669"/>
    <property type="project" value="TreeGrafter"/>
</dbReference>
<sequence>MSQNPNARSTQLRQQQFLNGLHNLMAKRNTPLPPFLTGVPLPNYDQARSPWAAIEPGSEIGSFKLADKDVNLFKLWGLVFAHGGGQALNNNNGWSQILNHFDLPEEFPSVQLNGSTSVSTMLSQYYMVILLPFEESYKKNLQEAQRKAHLANRQGGMMQNPPMGGGAQGQPMQQQGMANNPMAMQRIGANPMNPSLGPPNMSQPTNGLGRFPQQPQRTQSGVMTPGVDSLLPVGNIQDEVLDSDIQGIKRKLDANDLDNKRARARTDGQDGAALSLGTLEKTASEPPVPQLNAVRPRQQPSRRKIEYVPLAREVETYGGRDLKQIENEYLAAAHRRTMRELDEWGPIDVEHLTLSIRSRLSTELSYALTTFTLLSTMKGPTAGSGFPIYQCADLFDEVLDLVEDLAFDGADPSFEETYSAENLGTFTNRQLMNAVLEEETHPFAALEHHQGSKDPAAGPIQRPANYILAVVNIIRNLSIIHDNMDYLARHDRLMDLLFKLGKVISENGVPAPASRTLSLSDVILIRKDTLYTLTSLSNFIRLPPTSPIPKSALRTARHAFELFASYLTDPSEAVSPLACAQQAGVPLGPNMRPPGMVELALDIFDKFSQPDQNRQVLSKAISQPSLWLLFDSLVRRLPVSEADFQVTMREQWLSYVEKIVMAIYSLVFLAPPELKQKMRSDRSLGCKSIMLRLLHRFMVSTPDVRIHYIYSARRVTETLKLLDDALDPFENPADSSSAPALSFGMGFADSNDIGMEKGTGILGGHRDFGWDMLMLKEVHGDDVMFRELESLVRIESQ</sequence>
<dbReference type="SMART" id="SM01014">
    <property type="entry name" value="ARID"/>
    <property type="match status" value="1"/>
</dbReference>
<protein>
    <recommendedName>
        <fullName evidence="5">ARID domain-containing protein</fullName>
    </recommendedName>
</protein>
<dbReference type="Proteomes" id="UP000290288">
    <property type="component" value="Unassembled WGS sequence"/>
</dbReference>
<dbReference type="Pfam" id="PF01388">
    <property type="entry name" value="ARID"/>
    <property type="match status" value="1"/>
</dbReference>
<reference evidence="6 7" key="1">
    <citation type="submission" date="2019-01" db="EMBL/GenBank/DDBJ databases">
        <title>Draft genome sequence of Psathyrella aberdarensis IHI B618.</title>
        <authorList>
            <person name="Buettner E."/>
            <person name="Kellner H."/>
        </authorList>
    </citation>
    <scope>NUCLEOTIDE SEQUENCE [LARGE SCALE GENOMIC DNA]</scope>
    <source>
        <strain evidence="6 7">IHI B618</strain>
    </source>
</reference>
<dbReference type="PANTHER" id="PTHR13964">
    <property type="entry name" value="RBP-RELATED"/>
    <property type="match status" value="1"/>
</dbReference>
<keyword evidence="2" id="KW-0804">Transcription</keyword>
<evidence type="ECO:0000256" key="4">
    <source>
        <dbReference type="SAM" id="MobiDB-lite"/>
    </source>
</evidence>
<dbReference type="InterPro" id="IPR001606">
    <property type="entry name" value="ARID_dom"/>
</dbReference>
<dbReference type="SUPFAM" id="SSF46774">
    <property type="entry name" value="ARID-like"/>
    <property type="match status" value="1"/>
</dbReference>
<dbReference type="EMBL" id="SDEE01000014">
    <property type="protein sequence ID" value="RXW24801.1"/>
    <property type="molecule type" value="Genomic_DNA"/>
</dbReference>
<dbReference type="InterPro" id="IPR051232">
    <property type="entry name" value="ARID/SWI1_ChromRemod"/>
</dbReference>
<name>A0A4Q2DY35_9AGAR</name>
<dbReference type="PANTHER" id="PTHR13964:SF27">
    <property type="entry name" value="HAT-TRICK, ISOFORM D"/>
    <property type="match status" value="1"/>
</dbReference>
<evidence type="ECO:0000313" key="7">
    <source>
        <dbReference type="Proteomes" id="UP000290288"/>
    </source>
</evidence>